<dbReference type="Proteomes" id="UP001589793">
    <property type="component" value="Unassembled WGS sequence"/>
</dbReference>
<protein>
    <submittedName>
        <fullName evidence="2">Uncharacterized protein</fullName>
    </submittedName>
</protein>
<keyword evidence="1" id="KW-0812">Transmembrane</keyword>
<keyword evidence="1" id="KW-0472">Membrane</keyword>
<evidence type="ECO:0000313" key="2">
    <source>
        <dbReference type="EMBL" id="MFC0673740.1"/>
    </source>
</evidence>
<proteinExistence type="predicted"/>
<sequence>MSRSVRHRPSGWRTLAAMVEVFVAVVLLAISTALVLGARDGSSLVRIEDGRTAELIGACAALLFLASLIRLLAGLFAPARQEPGSASADDEVGAWIEAEISQRFASVHADLREVLAADMHDARRDLDARISAARADLLFRRVSARPRRPRAEQGQEIGQVRRVLAALLG</sequence>
<keyword evidence="3" id="KW-1185">Reference proteome</keyword>
<gene>
    <name evidence="2" type="ORF">ACFFF6_07210</name>
</gene>
<reference evidence="2 3" key="1">
    <citation type="submission" date="2024-09" db="EMBL/GenBank/DDBJ databases">
        <authorList>
            <person name="Sun Q."/>
            <person name="Mori K."/>
        </authorList>
    </citation>
    <scope>NUCLEOTIDE SEQUENCE [LARGE SCALE GENOMIC DNA]</scope>
    <source>
        <strain evidence="2 3">CICC 10874</strain>
    </source>
</reference>
<name>A0ABV6R9S3_9MICO</name>
<comment type="caution">
    <text evidence="2">The sequence shown here is derived from an EMBL/GenBank/DDBJ whole genome shotgun (WGS) entry which is preliminary data.</text>
</comment>
<organism evidence="2 3">
    <name type="scientific">Brachybacterium hainanense</name>
    <dbReference type="NCBI Taxonomy" id="1541174"/>
    <lineage>
        <taxon>Bacteria</taxon>
        <taxon>Bacillati</taxon>
        <taxon>Actinomycetota</taxon>
        <taxon>Actinomycetes</taxon>
        <taxon>Micrococcales</taxon>
        <taxon>Dermabacteraceae</taxon>
        <taxon>Brachybacterium</taxon>
    </lineage>
</organism>
<feature type="transmembrane region" description="Helical" evidence="1">
    <location>
        <begin position="55"/>
        <end position="77"/>
    </location>
</feature>
<feature type="transmembrane region" description="Helical" evidence="1">
    <location>
        <begin position="12"/>
        <end position="35"/>
    </location>
</feature>
<dbReference type="EMBL" id="JBHLSV010000006">
    <property type="protein sequence ID" value="MFC0673740.1"/>
    <property type="molecule type" value="Genomic_DNA"/>
</dbReference>
<evidence type="ECO:0000313" key="3">
    <source>
        <dbReference type="Proteomes" id="UP001589793"/>
    </source>
</evidence>
<evidence type="ECO:0000256" key="1">
    <source>
        <dbReference type="SAM" id="Phobius"/>
    </source>
</evidence>
<keyword evidence="1" id="KW-1133">Transmembrane helix</keyword>
<accession>A0ABV6R9S3</accession>